<evidence type="ECO:0000313" key="7">
    <source>
        <dbReference type="EMBL" id="TDC85460.1"/>
    </source>
</evidence>
<evidence type="ECO:0000259" key="6">
    <source>
        <dbReference type="Pfam" id="PF02826"/>
    </source>
</evidence>
<proteinExistence type="inferred from homology"/>
<dbReference type="RefSeq" id="WP_132606624.1">
    <property type="nucleotide sequence ID" value="NZ_SMKO01000316.1"/>
</dbReference>
<organism evidence="7 8">
    <name type="scientific">Nonomuraea deserti</name>
    <dbReference type="NCBI Taxonomy" id="1848322"/>
    <lineage>
        <taxon>Bacteria</taxon>
        <taxon>Bacillati</taxon>
        <taxon>Actinomycetota</taxon>
        <taxon>Actinomycetes</taxon>
        <taxon>Streptosporangiales</taxon>
        <taxon>Streptosporangiaceae</taxon>
        <taxon>Nonomuraea</taxon>
    </lineage>
</organism>
<dbReference type="EMBL" id="SMKO01000316">
    <property type="protein sequence ID" value="TDC85460.1"/>
    <property type="molecule type" value="Genomic_DNA"/>
</dbReference>
<reference evidence="7 8" key="1">
    <citation type="submission" date="2019-03" db="EMBL/GenBank/DDBJ databases">
        <title>Draft genome sequences of novel Actinobacteria.</title>
        <authorList>
            <person name="Sahin N."/>
            <person name="Ay H."/>
            <person name="Saygin H."/>
        </authorList>
    </citation>
    <scope>NUCLEOTIDE SEQUENCE [LARGE SCALE GENOMIC DNA]</scope>
    <source>
        <strain evidence="7 8">KC310</strain>
    </source>
</reference>
<dbReference type="InterPro" id="IPR036291">
    <property type="entry name" value="NAD(P)-bd_dom_sf"/>
</dbReference>
<dbReference type="Gene3D" id="3.40.50.720">
    <property type="entry name" value="NAD(P)-binding Rossmann-like Domain"/>
    <property type="match status" value="2"/>
</dbReference>
<evidence type="ECO:0000313" key="8">
    <source>
        <dbReference type="Proteomes" id="UP000295258"/>
    </source>
</evidence>
<comment type="caution">
    <text evidence="7">The sequence shown here is derived from an EMBL/GenBank/DDBJ whole genome shotgun (WGS) entry which is preliminary data.</text>
</comment>
<dbReference type="SUPFAM" id="SSF52283">
    <property type="entry name" value="Formate/glycerate dehydrogenase catalytic domain-like"/>
    <property type="match status" value="1"/>
</dbReference>
<evidence type="ECO:0000256" key="1">
    <source>
        <dbReference type="ARBA" id="ARBA00005854"/>
    </source>
</evidence>
<sequence length="309" mass="32696">MRILFTGEHDESVRRGVRAAAPQTGVTFGADLAEGIEEADAVVGHVPDALLARARRLRWVHSPAAGVDGALSGALLDSDVTLTSSAGNGAIPLAEHAMLMMLMLSRDAPRWLRAQAERRWDRYPHGELAGATVGLYGLGNAGLDLAAKAKAFHMRVLGMRRRAGMPAPGVDELCGQDDFPRFLAACDFVVVTAPLTAATAGRFDRAAFAAMKRTACFVCVSRGGIADDDALLDALWRGEIAGAGLDAHGVEPLPAESPFWRLPNVIVTPHNGATTGATARRGVEIMLDNVGRFARGEPLRNVVDKAAGY</sequence>
<dbReference type="Proteomes" id="UP000295258">
    <property type="component" value="Unassembled WGS sequence"/>
</dbReference>
<protein>
    <submittedName>
        <fullName evidence="7">D-2-hydroxyacid dehydrogenase</fullName>
    </submittedName>
</protein>
<name>A0A4R4U3S3_9ACTN</name>
<gene>
    <name evidence="7" type="ORF">E1292_48820</name>
</gene>
<evidence type="ECO:0000256" key="3">
    <source>
        <dbReference type="ARBA" id="ARBA00023027"/>
    </source>
</evidence>
<feature type="domain" description="D-isomer specific 2-hydroxyacid dehydrogenase NAD-binding" evidence="6">
    <location>
        <begin position="99"/>
        <end position="272"/>
    </location>
</feature>
<dbReference type="GO" id="GO:0016616">
    <property type="term" value="F:oxidoreductase activity, acting on the CH-OH group of donors, NAD or NADP as acceptor"/>
    <property type="evidence" value="ECO:0007669"/>
    <property type="project" value="InterPro"/>
</dbReference>
<evidence type="ECO:0000256" key="4">
    <source>
        <dbReference type="RuleBase" id="RU003719"/>
    </source>
</evidence>
<evidence type="ECO:0000256" key="2">
    <source>
        <dbReference type="ARBA" id="ARBA00023002"/>
    </source>
</evidence>
<dbReference type="Pfam" id="PF00389">
    <property type="entry name" value="2-Hacid_dh"/>
    <property type="match status" value="1"/>
</dbReference>
<keyword evidence="8" id="KW-1185">Reference proteome</keyword>
<accession>A0A4R4U3S3</accession>
<dbReference type="AlphaFoldDB" id="A0A4R4U3S3"/>
<dbReference type="PANTHER" id="PTHR43333">
    <property type="entry name" value="2-HACID_DH_C DOMAIN-CONTAINING PROTEIN"/>
    <property type="match status" value="1"/>
</dbReference>
<keyword evidence="3" id="KW-0520">NAD</keyword>
<dbReference type="GO" id="GO:0051287">
    <property type="term" value="F:NAD binding"/>
    <property type="evidence" value="ECO:0007669"/>
    <property type="project" value="InterPro"/>
</dbReference>
<dbReference type="InterPro" id="IPR006139">
    <property type="entry name" value="D-isomer_2_OHA_DH_cat_dom"/>
</dbReference>
<dbReference type="CDD" id="cd05300">
    <property type="entry name" value="2-Hacid_dh_1"/>
    <property type="match status" value="1"/>
</dbReference>
<dbReference type="SUPFAM" id="SSF51735">
    <property type="entry name" value="NAD(P)-binding Rossmann-fold domains"/>
    <property type="match status" value="1"/>
</dbReference>
<comment type="similarity">
    <text evidence="1 4">Belongs to the D-isomer specific 2-hydroxyacid dehydrogenase family.</text>
</comment>
<feature type="domain" description="D-isomer specific 2-hydroxyacid dehydrogenase catalytic" evidence="5">
    <location>
        <begin position="30"/>
        <end position="303"/>
    </location>
</feature>
<evidence type="ECO:0000259" key="5">
    <source>
        <dbReference type="Pfam" id="PF00389"/>
    </source>
</evidence>
<dbReference type="InterPro" id="IPR006140">
    <property type="entry name" value="D-isomer_DH_NAD-bd"/>
</dbReference>
<dbReference type="Pfam" id="PF02826">
    <property type="entry name" value="2-Hacid_dh_C"/>
    <property type="match status" value="1"/>
</dbReference>
<dbReference type="PANTHER" id="PTHR43333:SF1">
    <property type="entry name" value="D-ISOMER SPECIFIC 2-HYDROXYACID DEHYDROGENASE NAD-BINDING DOMAIN-CONTAINING PROTEIN"/>
    <property type="match status" value="1"/>
</dbReference>
<keyword evidence="2 4" id="KW-0560">Oxidoreductase</keyword>